<accession>A0ACC1AKM8</accession>
<reference evidence="2" key="1">
    <citation type="journal article" date="2023" name="G3 (Bethesda)">
        <title>Genome assembly and association tests identify interacting loci associated with vigor, precocity, and sex in interspecific pistachio rootstocks.</title>
        <authorList>
            <person name="Palmer W."/>
            <person name="Jacygrad E."/>
            <person name="Sagayaradj S."/>
            <person name="Cavanaugh K."/>
            <person name="Han R."/>
            <person name="Bertier L."/>
            <person name="Beede B."/>
            <person name="Kafkas S."/>
            <person name="Golino D."/>
            <person name="Preece J."/>
            <person name="Michelmore R."/>
        </authorList>
    </citation>
    <scope>NUCLEOTIDE SEQUENCE [LARGE SCALE GENOMIC DNA]</scope>
</reference>
<name>A0ACC1AKM8_9ROSI</name>
<evidence type="ECO:0000313" key="1">
    <source>
        <dbReference type="EMBL" id="KAJ0087203.1"/>
    </source>
</evidence>
<keyword evidence="2" id="KW-1185">Reference proteome</keyword>
<sequence length="341" mass="37801">MEGQICVVTGYGQGHLHPCMELCKHISSMHYHTTLLFPSIFASAIPSSFTQRPRTQTVQLTSSGRPMPGSDPLCQQSAQELETHLLNCFENPDLPTPLCAIVDFQMGWTKALFFKFNIPVISLFTFGACAAAMEWGAWKLQAANIKSGEIRVIPGLPEEMALTYSDLKRKSPGPPRGGKGGPPKPGDRPPWVPEIEGSIAIMFNTCDDLDCPFIKYMADQIGLPAWGVGPLLPEQYWNSSEPLLRDGEIRKQKRQSSLTEEDVIQWLDSKPRRSVLYVAFGSEVGPTTEEYSQLAVKGIERLMGNEEMQKRAEMLSGKFKHGFPASSVCALEAFNDFISKN</sequence>
<dbReference type="Proteomes" id="UP001164250">
    <property type="component" value="Chromosome 10"/>
</dbReference>
<dbReference type="EMBL" id="CM047906">
    <property type="protein sequence ID" value="KAJ0087203.1"/>
    <property type="molecule type" value="Genomic_DNA"/>
</dbReference>
<protein>
    <submittedName>
        <fullName evidence="1">Uncharacterized protein</fullName>
    </submittedName>
</protein>
<organism evidence="1 2">
    <name type="scientific">Pistacia atlantica</name>
    <dbReference type="NCBI Taxonomy" id="434234"/>
    <lineage>
        <taxon>Eukaryota</taxon>
        <taxon>Viridiplantae</taxon>
        <taxon>Streptophyta</taxon>
        <taxon>Embryophyta</taxon>
        <taxon>Tracheophyta</taxon>
        <taxon>Spermatophyta</taxon>
        <taxon>Magnoliopsida</taxon>
        <taxon>eudicotyledons</taxon>
        <taxon>Gunneridae</taxon>
        <taxon>Pentapetalae</taxon>
        <taxon>rosids</taxon>
        <taxon>malvids</taxon>
        <taxon>Sapindales</taxon>
        <taxon>Anacardiaceae</taxon>
        <taxon>Pistacia</taxon>
    </lineage>
</organism>
<evidence type="ECO:0000313" key="2">
    <source>
        <dbReference type="Proteomes" id="UP001164250"/>
    </source>
</evidence>
<gene>
    <name evidence="1" type="ORF">Patl1_08522</name>
</gene>
<proteinExistence type="predicted"/>
<comment type="caution">
    <text evidence="1">The sequence shown here is derived from an EMBL/GenBank/DDBJ whole genome shotgun (WGS) entry which is preliminary data.</text>
</comment>